<dbReference type="Proteomes" id="UP000095287">
    <property type="component" value="Unplaced"/>
</dbReference>
<dbReference type="PROSITE" id="PS51314">
    <property type="entry name" value="VPS37_C"/>
    <property type="match status" value="1"/>
</dbReference>
<dbReference type="PANTHER" id="PTHR13678">
    <property type="entry name" value="VACUOLAR PROTEIN SORTING-ASSOCIATED PROTEIN 37"/>
    <property type="match status" value="1"/>
</dbReference>
<evidence type="ECO:0000256" key="7">
    <source>
        <dbReference type="PROSITE-ProRule" id="PRU00646"/>
    </source>
</evidence>
<comment type="subcellular location">
    <subcellularLocation>
        <location evidence="1">Late endosome membrane</location>
        <topology evidence="1">Peripheral membrane protein</topology>
    </subcellularLocation>
</comment>
<keyword evidence="11" id="KW-1185">Reference proteome</keyword>
<dbReference type="WBParaSite" id="L893_g8536.t1">
    <property type="protein sequence ID" value="L893_g8536.t1"/>
    <property type="gene ID" value="L893_g8536"/>
</dbReference>
<protein>
    <submittedName>
        <fullName evidence="12">VPS37 C-terminal domain-containing protein</fullName>
    </submittedName>
</protein>
<dbReference type="GO" id="GO:0000813">
    <property type="term" value="C:ESCRT I complex"/>
    <property type="evidence" value="ECO:0007669"/>
    <property type="project" value="UniProtKB-ARBA"/>
</dbReference>
<reference evidence="12" key="1">
    <citation type="submission" date="2016-11" db="UniProtKB">
        <authorList>
            <consortium name="WormBaseParasite"/>
        </authorList>
    </citation>
    <scope>IDENTIFICATION</scope>
</reference>
<evidence type="ECO:0000256" key="6">
    <source>
        <dbReference type="ARBA" id="ARBA00025010"/>
    </source>
</evidence>
<feature type="region of interest" description="Disordered" evidence="9">
    <location>
        <begin position="180"/>
        <end position="207"/>
    </location>
</feature>
<evidence type="ECO:0000259" key="10">
    <source>
        <dbReference type="PROSITE" id="PS51314"/>
    </source>
</evidence>
<sequence>MQYEPQLEVAVNAAMNQIRNLSYGELKDLHENEAKIDAIIEALPQIRALPNEKDMVLAQNKSYAECNLALEPKLNEAKAELMENYRKALEYKSQVEALKSQLDEVSSKRSIDSTCACLQAAVREAEDESEKLMEDLQQGKLEPEKFVEEYVKKRTLAHKRKIKSEKLLAIVNEQQMVMDRRASTKSVPYPDATPGPLYPNPRHSNYY</sequence>
<evidence type="ECO:0000313" key="12">
    <source>
        <dbReference type="WBParaSite" id="L893_g8536.t1"/>
    </source>
</evidence>
<evidence type="ECO:0000256" key="5">
    <source>
        <dbReference type="ARBA" id="ARBA00022927"/>
    </source>
</evidence>
<accession>A0A1I8ARW0</accession>
<evidence type="ECO:0000256" key="8">
    <source>
        <dbReference type="SAM" id="Coils"/>
    </source>
</evidence>
<dbReference type="GO" id="GO:0006612">
    <property type="term" value="P:protein targeting to membrane"/>
    <property type="evidence" value="ECO:0007669"/>
    <property type="project" value="TreeGrafter"/>
</dbReference>
<dbReference type="GO" id="GO:0006623">
    <property type="term" value="P:protein targeting to vacuole"/>
    <property type="evidence" value="ECO:0007669"/>
    <property type="project" value="TreeGrafter"/>
</dbReference>
<name>A0A1I8ARW0_9BILA</name>
<evidence type="ECO:0000256" key="2">
    <source>
        <dbReference type="ARBA" id="ARBA00007617"/>
    </source>
</evidence>
<keyword evidence="3 7" id="KW-0813">Transport</keyword>
<dbReference type="InterPro" id="IPR009851">
    <property type="entry name" value="Mod_r"/>
</dbReference>
<dbReference type="GO" id="GO:0043162">
    <property type="term" value="P:ubiquitin-dependent protein catabolic process via the multivesicular body sorting pathway"/>
    <property type="evidence" value="ECO:0007669"/>
    <property type="project" value="TreeGrafter"/>
</dbReference>
<dbReference type="PANTHER" id="PTHR13678:SF27">
    <property type="entry name" value="LD45836P"/>
    <property type="match status" value="1"/>
</dbReference>
<keyword evidence="8" id="KW-0175">Coiled coil</keyword>
<evidence type="ECO:0000256" key="3">
    <source>
        <dbReference type="ARBA" id="ARBA00022448"/>
    </source>
</evidence>
<evidence type="ECO:0000313" key="11">
    <source>
        <dbReference type="Proteomes" id="UP000095287"/>
    </source>
</evidence>
<evidence type="ECO:0000256" key="4">
    <source>
        <dbReference type="ARBA" id="ARBA00022753"/>
    </source>
</evidence>
<dbReference type="Pfam" id="PF07200">
    <property type="entry name" value="Mod_r"/>
    <property type="match status" value="1"/>
</dbReference>
<dbReference type="GO" id="GO:0031902">
    <property type="term" value="C:late endosome membrane"/>
    <property type="evidence" value="ECO:0007669"/>
    <property type="project" value="UniProtKB-SubCell"/>
</dbReference>
<organism evidence="11 12">
    <name type="scientific">Steinernema glaseri</name>
    <dbReference type="NCBI Taxonomy" id="37863"/>
    <lineage>
        <taxon>Eukaryota</taxon>
        <taxon>Metazoa</taxon>
        <taxon>Ecdysozoa</taxon>
        <taxon>Nematoda</taxon>
        <taxon>Chromadorea</taxon>
        <taxon>Rhabditida</taxon>
        <taxon>Tylenchina</taxon>
        <taxon>Panagrolaimomorpha</taxon>
        <taxon>Strongyloidoidea</taxon>
        <taxon>Steinernematidae</taxon>
        <taxon>Steinernema</taxon>
    </lineage>
</organism>
<comment type="similarity">
    <text evidence="2">Belongs to the VPS37 family.</text>
</comment>
<dbReference type="AlphaFoldDB" id="A0A1I8ARW0"/>
<comment type="function">
    <text evidence="6">Component of the ESCRT-I complex, a regulator of vesicular trafficking process. Required for the sorting of endocytic ubiquitinated cargos into multivesicular bodies. May be involved in cell growth and differentiation.</text>
</comment>
<proteinExistence type="inferred from homology"/>
<feature type="coiled-coil region" evidence="8">
    <location>
        <begin position="88"/>
        <end position="142"/>
    </location>
</feature>
<evidence type="ECO:0000256" key="1">
    <source>
        <dbReference type="ARBA" id="ARBA00004633"/>
    </source>
</evidence>
<keyword evidence="5 7" id="KW-0653">Protein transport</keyword>
<evidence type="ECO:0000256" key="9">
    <source>
        <dbReference type="SAM" id="MobiDB-lite"/>
    </source>
</evidence>
<keyword evidence="4" id="KW-0967">Endosome</keyword>
<feature type="domain" description="VPS37 C-terminal" evidence="10">
    <location>
        <begin position="92"/>
        <end position="186"/>
    </location>
</feature>